<evidence type="ECO:0000313" key="2">
    <source>
        <dbReference type="EMBL" id="GJD66822.1"/>
    </source>
</evidence>
<dbReference type="Proteomes" id="UP001055286">
    <property type="component" value="Unassembled WGS sequence"/>
</dbReference>
<keyword evidence="3" id="KW-1185">Reference proteome</keyword>
<dbReference type="RefSeq" id="WP_099901367.1">
    <property type="nucleotide sequence ID" value="NZ_BPQJ01000082.1"/>
</dbReference>
<dbReference type="Pfam" id="PF21834">
    <property type="entry name" value="DUF6894"/>
    <property type="match status" value="1"/>
</dbReference>
<comment type="caution">
    <text evidence="2">The sequence shown here is derived from an EMBL/GenBank/DDBJ whole genome shotgun (WGS) entry which is preliminary data.</text>
</comment>
<dbReference type="InterPro" id="IPR054189">
    <property type="entry name" value="DUF6894"/>
</dbReference>
<gene>
    <name evidence="2" type="ORF">MPEAHAMD_7021</name>
</gene>
<reference evidence="2" key="2">
    <citation type="submission" date="2021-08" db="EMBL/GenBank/DDBJ databases">
        <authorList>
            <person name="Tani A."/>
            <person name="Ola A."/>
            <person name="Ogura Y."/>
            <person name="Katsura K."/>
            <person name="Hayashi T."/>
        </authorList>
    </citation>
    <scope>NUCLEOTIDE SEQUENCE</scope>
    <source>
        <strain evidence="2">JCM 32048</strain>
    </source>
</reference>
<organism evidence="2 3">
    <name type="scientific">Methylobacterium frigidaeris</name>
    <dbReference type="NCBI Taxonomy" id="2038277"/>
    <lineage>
        <taxon>Bacteria</taxon>
        <taxon>Pseudomonadati</taxon>
        <taxon>Pseudomonadota</taxon>
        <taxon>Alphaproteobacteria</taxon>
        <taxon>Hyphomicrobiales</taxon>
        <taxon>Methylobacteriaceae</taxon>
        <taxon>Methylobacterium</taxon>
    </lineage>
</organism>
<proteinExistence type="predicted"/>
<sequence>MPRFYFDLHDSQYDRDDVGLEFVDVDQAIAQAKRALAEIVLEHLPGDGDRHNVTMHIRDEDRQPIYTGVLSFSGILHGH</sequence>
<reference evidence="2" key="1">
    <citation type="journal article" date="2016" name="Front. Microbiol.">
        <title>Genome Sequence of the Piezophilic, Mesophilic Sulfate-Reducing Bacterium Desulfovibrio indicus J2T.</title>
        <authorList>
            <person name="Cao J."/>
            <person name="Maignien L."/>
            <person name="Shao Z."/>
            <person name="Alain K."/>
            <person name="Jebbar M."/>
        </authorList>
    </citation>
    <scope>NUCLEOTIDE SEQUENCE</scope>
    <source>
        <strain evidence="2">JCM 32048</strain>
    </source>
</reference>
<accession>A0AA37HIM6</accession>
<feature type="domain" description="DUF6894" evidence="1">
    <location>
        <begin position="3"/>
        <end position="68"/>
    </location>
</feature>
<dbReference type="AlphaFoldDB" id="A0AA37HIM6"/>
<dbReference type="EMBL" id="BPQJ01000082">
    <property type="protein sequence ID" value="GJD66822.1"/>
    <property type="molecule type" value="Genomic_DNA"/>
</dbReference>
<evidence type="ECO:0000313" key="3">
    <source>
        <dbReference type="Proteomes" id="UP001055286"/>
    </source>
</evidence>
<evidence type="ECO:0000259" key="1">
    <source>
        <dbReference type="Pfam" id="PF21834"/>
    </source>
</evidence>
<name>A0AA37HIM6_9HYPH</name>
<protein>
    <recommendedName>
        <fullName evidence="1">DUF6894 domain-containing protein</fullName>
    </recommendedName>
</protein>